<dbReference type="Proteomes" id="UP001629113">
    <property type="component" value="Unassembled WGS sequence"/>
</dbReference>
<evidence type="ECO:0000256" key="2">
    <source>
        <dbReference type="ARBA" id="ARBA00004922"/>
    </source>
</evidence>
<evidence type="ECO:0000256" key="1">
    <source>
        <dbReference type="ARBA" id="ARBA00001913"/>
    </source>
</evidence>
<evidence type="ECO:0000256" key="5">
    <source>
        <dbReference type="ARBA" id="ARBA00023157"/>
    </source>
</evidence>
<feature type="compositionally biased region" description="Polar residues" evidence="7">
    <location>
        <begin position="788"/>
        <end position="807"/>
    </location>
</feature>
<keyword evidence="8" id="KW-0472">Membrane</keyword>
<dbReference type="InterPro" id="IPR050749">
    <property type="entry name" value="Glycosyl_Hydrolase_47"/>
</dbReference>
<feature type="compositionally biased region" description="Acidic residues" evidence="7">
    <location>
        <begin position="830"/>
        <end position="845"/>
    </location>
</feature>
<dbReference type="PANTHER" id="PTHR11742">
    <property type="entry name" value="MANNOSYL-OLIGOSACCHARIDE ALPHA-1,2-MANNOSIDASE-RELATED"/>
    <property type="match status" value="1"/>
</dbReference>
<dbReference type="EMBL" id="JBFCZG010000002">
    <property type="protein sequence ID" value="KAL3426230.1"/>
    <property type="molecule type" value="Genomic_DNA"/>
</dbReference>
<keyword evidence="8" id="KW-0812">Transmembrane</keyword>
<proteinExistence type="inferred from homology"/>
<organism evidence="9 10">
    <name type="scientific">Phlyctema vagabunda</name>
    <dbReference type="NCBI Taxonomy" id="108571"/>
    <lineage>
        <taxon>Eukaryota</taxon>
        <taxon>Fungi</taxon>
        <taxon>Dikarya</taxon>
        <taxon>Ascomycota</taxon>
        <taxon>Pezizomycotina</taxon>
        <taxon>Leotiomycetes</taxon>
        <taxon>Helotiales</taxon>
        <taxon>Dermateaceae</taxon>
        <taxon>Phlyctema</taxon>
    </lineage>
</organism>
<accession>A0ABR4PSL4</accession>
<evidence type="ECO:0000256" key="4">
    <source>
        <dbReference type="ARBA" id="ARBA00022801"/>
    </source>
</evidence>
<dbReference type="SUPFAM" id="SSF48225">
    <property type="entry name" value="Seven-hairpin glycosidases"/>
    <property type="match status" value="1"/>
</dbReference>
<keyword evidence="4 6" id="KW-0378">Hydrolase</keyword>
<dbReference type="InterPro" id="IPR012341">
    <property type="entry name" value="6hp_glycosidase-like_sf"/>
</dbReference>
<feature type="compositionally biased region" description="Basic and acidic residues" evidence="7">
    <location>
        <begin position="884"/>
        <end position="906"/>
    </location>
</feature>
<comment type="similarity">
    <text evidence="3 6">Belongs to the glycosyl hydrolase 47 family.</text>
</comment>
<dbReference type="PANTHER" id="PTHR11742:SF103">
    <property type="entry name" value="ENDOPLASMIC RETICULUM MANNOSIDASE MNL2-RELATED"/>
    <property type="match status" value="1"/>
</dbReference>
<name>A0ABR4PSL4_9HELO</name>
<dbReference type="InterPro" id="IPR001382">
    <property type="entry name" value="Glyco_hydro_47"/>
</dbReference>
<feature type="transmembrane region" description="Helical" evidence="8">
    <location>
        <begin position="12"/>
        <end position="30"/>
    </location>
</feature>
<comment type="cofactor">
    <cofactor evidence="1">
        <name>Ca(2+)</name>
        <dbReference type="ChEBI" id="CHEBI:29108"/>
    </cofactor>
</comment>
<evidence type="ECO:0000256" key="8">
    <source>
        <dbReference type="SAM" id="Phobius"/>
    </source>
</evidence>
<feature type="compositionally biased region" description="Polar residues" evidence="7">
    <location>
        <begin position="871"/>
        <end position="882"/>
    </location>
</feature>
<keyword evidence="5" id="KW-1015">Disulfide bond</keyword>
<evidence type="ECO:0000256" key="3">
    <source>
        <dbReference type="ARBA" id="ARBA00007658"/>
    </source>
</evidence>
<feature type="compositionally biased region" description="Low complexity" evidence="7">
    <location>
        <begin position="846"/>
        <end position="856"/>
    </location>
</feature>
<comment type="pathway">
    <text evidence="2">Protein modification; protein glycosylation.</text>
</comment>
<evidence type="ECO:0000313" key="10">
    <source>
        <dbReference type="Proteomes" id="UP001629113"/>
    </source>
</evidence>
<sequence length="1064" mass="116523">MLRLPIRLRRYRIFLACAVMMVIALVRFSSTSDWEYADVASFDFGHTAPKQDAKPPVVEAPVPKPEVAETPKAPVYTGKPSIAVVPSTHPTKAVTQTKSADSNAIPPLPIITPTPTVDNAIPKVVIPDRKPPIQGGLYDDEAEEQIMYPAAPPGRQEFPTFAAEATTIHWERQKEHFPVPTSELINLPSGTPHPMPKIQYAFNDETTDARINREKRQSSVKKEFQKAWAGYRKNAWLHDELSPVSGKFRDPFCGWAATLVDTLDTLWIMGLKEEFEEAAKAVDLIDFTTSPRADIPLFETTIRYLGGLLAAFDVSEGQYQNLLDKAVELAEILIGAFDTPNRIPVLYYMWRPAFASQPHRASTRSNLAELGSLSMEFTRLAQLTKQPKYYDAVARITNALSEWQDRGTKIDGLFPENVDASGCNRSVHISLPISEGPGQNAHGPPPEIPLGYLPAVDGADGVAVGPKIKQAPTPPGPGDLALQITPGEPGKAQIKNWDSTGFSKKTKRDFGDLELTNSTAESNHTLPVRQTPVSHNAAQAHMEEQCDPQGLVSGDGIFGWDRFSMGGGQDSTYEYFTKQHLLLGGLEDKYGKLYKKTADAIRKWMLYRPMLPDNRDVLFTGQITSNGSPETDIKLTAEVTHLTCFIGGMIGMGAKIFDIEGDLEIAKKLTDGCVWAYEATTSGIMPESATTLACESAASCPWNQTAYYLALDPLGETRDQILADYIVTKAQLDVELEAAKGTAGAIAPVVPSAAPEQLDTPSAASIPNTFESQGNVVKRQLSPDVAGDSNTDNAITDNSSADDTSVGNLHAEDTSPDDTSSDDTSAGDTGSDDTGSDDANSDDTSSDVTSTGGSATEYESIENDIVDATSADENNTARSVQEQPEARDNSEKKEYKQRLKSTKAELENSPAGYAGEVPLTEASKTAQEIIPDPNRPMSHKEYVASRIRTQELPPGYVSVGSAKYILRPEAIESVWYMYRITGDKTWQDKGWKMFESIIKATSSEFGHSAIYDVLVKETQQVDEMESFWLAETLKYFYLLYSTPDTISLDDWVLNTEAHPFRRPS</sequence>
<dbReference type="EC" id="3.2.1.-" evidence="6"/>
<keyword evidence="6" id="KW-0326">Glycosidase</keyword>
<gene>
    <name evidence="9" type="ORF">PVAG01_03021</name>
</gene>
<evidence type="ECO:0000256" key="6">
    <source>
        <dbReference type="RuleBase" id="RU361193"/>
    </source>
</evidence>
<evidence type="ECO:0000256" key="7">
    <source>
        <dbReference type="SAM" id="MobiDB-lite"/>
    </source>
</evidence>
<feature type="region of interest" description="Disordered" evidence="7">
    <location>
        <begin position="782"/>
        <end position="920"/>
    </location>
</feature>
<dbReference type="Pfam" id="PF01532">
    <property type="entry name" value="Glyco_hydro_47"/>
    <property type="match status" value="1"/>
</dbReference>
<protein>
    <recommendedName>
        <fullName evidence="6">alpha-1,2-Mannosidase</fullName>
        <ecNumber evidence="6">3.2.1.-</ecNumber>
    </recommendedName>
</protein>
<dbReference type="InterPro" id="IPR036026">
    <property type="entry name" value="Seven-hairpin_glycosidases"/>
</dbReference>
<keyword evidence="10" id="KW-1185">Reference proteome</keyword>
<dbReference type="Gene3D" id="1.50.10.10">
    <property type="match status" value="3"/>
</dbReference>
<dbReference type="PRINTS" id="PR00747">
    <property type="entry name" value="GLYHDRLASE47"/>
</dbReference>
<evidence type="ECO:0000313" key="9">
    <source>
        <dbReference type="EMBL" id="KAL3426230.1"/>
    </source>
</evidence>
<reference evidence="9 10" key="1">
    <citation type="submission" date="2024-06" db="EMBL/GenBank/DDBJ databases">
        <title>Complete genome of Phlyctema vagabunda strain 19-DSS-EL-015.</title>
        <authorList>
            <person name="Fiorenzani C."/>
        </authorList>
    </citation>
    <scope>NUCLEOTIDE SEQUENCE [LARGE SCALE GENOMIC DNA]</scope>
    <source>
        <strain evidence="9 10">19-DSS-EL-015</strain>
    </source>
</reference>
<comment type="caution">
    <text evidence="9">The sequence shown here is derived from an EMBL/GenBank/DDBJ whole genome shotgun (WGS) entry which is preliminary data.</text>
</comment>
<keyword evidence="8" id="KW-1133">Transmembrane helix</keyword>